<evidence type="ECO:0000256" key="2">
    <source>
        <dbReference type="ARBA" id="ARBA00007557"/>
    </source>
</evidence>
<dbReference type="OMA" id="EINQPRI"/>
<dbReference type="PROSITE" id="PS01065">
    <property type="entry name" value="ETF_BETA"/>
    <property type="match status" value="1"/>
</dbReference>
<evidence type="ECO:0000313" key="8">
    <source>
        <dbReference type="Proteomes" id="UP000007014"/>
    </source>
</evidence>
<dbReference type="STRING" id="280699.M1UX19"/>
<feature type="domain" description="Electron transfer flavoprotein alpha/beta-subunit N-terminal" evidence="6">
    <location>
        <begin position="28"/>
        <end position="233"/>
    </location>
</feature>
<keyword evidence="3 5" id="KW-0813">Transport</keyword>
<dbReference type="KEGG" id="cme:CYME_CMS315C"/>
<dbReference type="GO" id="GO:0009063">
    <property type="term" value="P:amino acid catabolic process"/>
    <property type="evidence" value="ECO:0007669"/>
    <property type="project" value="TreeGrafter"/>
</dbReference>
<name>M1UX19_CYAM1</name>
<dbReference type="GeneID" id="16997478"/>
<dbReference type="GO" id="GO:0005759">
    <property type="term" value="C:mitochondrial matrix"/>
    <property type="evidence" value="ECO:0007669"/>
    <property type="project" value="UniProtKB-SubCell"/>
</dbReference>
<keyword evidence="5" id="KW-0496">Mitochondrion</keyword>
<dbReference type="InterPro" id="IPR014729">
    <property type="entry name" value="Rossmann-like_a/b/a_fold"/>
</dbReference>
<evidence type="ECO:0000256" key="3">
    <source>
        <dbReference type="ARBA" id="ARBA00022448"/>
    </source>
</evidence>
<dbReference type="Pfam" id="PF01012">
    <property type="entry name" value="ETF"/>
    <property type="match status" value="1"/>
</dbReference>
<organism evidence="7 8">
    <name type="scientific">Cyanidioschyzon merolae (strain NIES-3377 / 10D)</name>
    <name type="common">Unicellular red alga</name>
    <dbReference type="NCBI Taxonomy" id="280699"/>
    <lineage>
        <taxon>Eukaryota</taxon>
        <taxon>Rhodophyta</taxon>
        <taxon>Bangiophyceae</taxon>
        <taxon>Cyanidiales</taxon>
        <taxon>Cyanidiaceae</taxon>
        <taxon>Cyanidioschyzon</taxon>
    </lineage>
</organism>
<dbReference type="SUPFAM" id="SSF52402">
    <property type="entry name" value="Adenine nucleotide alpha hydrolases-like"/>
    <property type="match status" value="1"/>
</dbReference>
<reference evidence="7 8" key="2">
    <citation type="journal article" date="2007" name="BMC Biol.">
        <title>A 100%-complete sequence reveals unusually simple genomic features in the hot-spring red alga Cyanidioschyzon merolae.</title>
        <authorList>
            <person name="Nozaki H."/>
            <person name="Takano H."/>
            <person name="Misumi O."/>
            <person name="Terasawa K."/>
            <person name="Matsuzaki M."/>
            <person name="Maruyama S."/>
            <person name="Nishida K."/>
            <person name="Yagisawa F."/>
            <person name="Yoshida Y."/>
            <person name="Fujiwara T."/>
            <person name="Takio S."/>
            <person name="Tamura K."/>
            <person name="Chung S.J."/>
            <person name="Nakamura S."/>
            <person name="Kuroiwa H."/>
            <person name="Tanaka K."/>
            <person name="Sato N."/>
            <person name="Kuroiwa T."/>
        </authorList>
    </citation>
    <scope>NUCLEOTIDE SEQUENCE [LARGE SCALE GENOMIC DNA]</scope>
    <source>
        <strain evidence="7 8">10D</strain>
    </source>
</reference>
<dbReference type="EMBL" id="AP006501">
    <property type="protein sequence ID" value="BAM82901.1"/>
    <property type="molecule type" value="Genomic_DNA"/>
</dbReference>
<dbReference type="FunFam" id="3.40.50.620:FF:000011">
    <property type="entry name" value="Electron transfer flavoprotein subunit beta"/>
    <property type="match status" value="1"/>
</dbReference>
<keyword evidence="8" id="KW-1185">Reference proteome</keyword>
<dbReference type="InterPro" id="IPR014730">
    <property type="entry name" value="ETF_a/b_N"/>
</dbReference>
<dbReference type="PIRSF" id="PIRSF000090">
    <property type="entry name" value="Beta-ETF"/>
    <property type="match status" value="1"/>
</dbReference>
<accession>M1UX19</accession>
<dbReference type="Proteomes" id="UP000007014">
    <property type="component" value="Chromosome 19"/>
</dbReference>
<protein>
    <recommendedName>
        <fullName evidence="5">Electron transfer flavoprotein subunit beta</fullName>
        <shortName evidence="5">Beta-ETF</shortName>
    </recommendedName>
</protein>
<dbReference type="AlphaFoldDB" id="M1UX19"/>
<sequence>MPPPCFRVLVGVKRVVDYAVKVRITPDHSGVDTANLKTSMNPFCELAVEAAVQLRERLGPERVPEIVAASVGPTACQETLRTALAMGVDRAVLVNTDAAPVSDSKAGSALQPEPLDVARTLAALQSRLQSNLILLGKQAIDDDSNQTGQLLAGILNWSQGTFLSKIEAEKEQDLLQVDREVDEGIERLRLRLPSVLTCDLRLNKPRYITLPNLMRAKTKPIETLSTSDLGVALRTYWQIVRVDEPPARRQVTMLKTVDELVAKLQQLGVLDRA</sequence>
<dbReference type="GO" id="GO:0009055">
    <property type="term" value="F:electron transfer activity"/>
    <property type="evidence" value="ECO:0007669"/>
    <property type="project" value="InterPro"/>
</dbReference>
<dbReference type="GO" id="GO:0033539">
    <property type="term" value="P:fatty acid beta-oxidation using acyl-CoA dehydrogenase"/>
    <property type="evidence" value="ECO:0007669"/>
    <property type="project" value="TreeGrafter"/>
</dbReference>
<comment type="subunit">
    <text evidence="5">Heterodimer of an alpha and a beta subunit.</text>
</comment>
<gene>
    <name evidence="7" type="ORF">CYME_CMS315C</name>
</gene>
<evidence type="ECO:0000313" key="7">
    <source>
        <dbReference type="EMBL" id="BAM82901.1"/>
    </source>
</evidence>
<dbReference type="OrthoDB" id="276685at2759"/>
<evidence type="ECO:0000256" key="1">
    <source>
        <dbReference type="ARBA" id="ARBA00004305"/>
    </source>
</evidence>
<dbReference type="InterPro" id="IPR033948">
    <property type="entry name" value="ETF_beta_N"/>
</dbReference>
<keyword evidence="4 5" id="KW-0249">Electron transport</keyword>
<comment type="function">
    <text evidence="5">The electron transfer flavoprotein serves as a specific electron acceptor for several dehydrogenases, including five acyl-CoA dehydrogenases, glutaryl-CoA and sarcosine dehydrogenase. It transfers the electrons to the main mitochondrial respiratory chain via ETF-ubiquinone oxidoreductase (ETF dehydrogenase).</text>
</comment>
<reference evidence="7 8" key="1">
    <citation type="journal article" date="2004" name="Nature">
        <title>Genome sequence of the ultrasmall unicellular red alga Cyanidioschyzon merolae 10D.</title>
        <authorList>
            <person name="Matsuzaki M."/>
            <person name="Misumi O."/>
            <person name="Shin-i T."/>
            <person name="Maruyama S."/>
            <person name="Takahara M."/>
            <person name="Miyagishima S."/>
            <person name="Mori T."/>
            <person name="Nishida K."/>
            <person name="Yagisawa F."/>
            <person name="Nishida K."/>
            <person name="Yoshida Y."/>
            <person name="Nishimura Y."/>
            <person name="Nakao S."/>
            <person name="Kobayashi T."/>
            <person name="Momoyama Y."/>
            <person name="Higashiyama T."/>
            <person name="Minoda A."/>
            <person name="Sano M."/>
            <person name="Nomoto H."/>
            <person name="Oishi K."/>
            <person name="Hayashi H."/>
            <person name="Ohta F."/>
            <person name="Nishizaka S."/>
            <person name="Haga S."/>
            <person name="Miura S."/>
            <person name="Morishita T."/>
            <person name="Kabeya Y."/>
            <person name="Terasawa K."/>
            <person name="Suzuki Y."/>
            <person name="Ishii Y."/>
            <person name="Asakawa S."/>
            <person name="Takano H."/>
            <person name="Ohta N."/>
            <person name="Kuroiwa H."/>
            <person name="Tanaka K."/>
            <person name="Shimizu N."/>
            <person name="Sugano S."/>
            <person name="Sato N."/>
            <person name="Nozaki H."/>
            <person name="Ogasawara N."/>
            <person name="Kohara Y."/>
            <person name="Kuroiwa T."/>
        </authorList>
    </citation>
    <scope>NUCLEOTIDE SEQUENCE [LARGE SCALE GENOMIC DNA]</scope>
    <source>
        <strain evidence="7 8">10D</strain>
    </source>
</reference>
<evidence type="ECO:0000259" key="6">
    <source>
        <dbReference type="SMART" id="SM00893"/>
    </source>
</evidence>
<comment type="similarity">
    <text evidence="2 5">Belongs to the ETF beta-subunit/FixA family.</text>
</comment>
<dbReference type="eggNOG" id="KOG3180">
    <property type="taxonomic scope" value="Eukaryota"/>
</dbReference>
<dbReference type="Gene3D" id="3.40.50.620">
    <property type="entry name" value="HUPs"/>
    <property type="match status" value="1"/>
</dbReference>
<dbReference type="PANTHER" id="PTHR21294">
    <property type="entry name" value="ELECTRON TRANSFER FLAVOPROTEIN BETA-SUBUNIT"/>
    <property type="match status" value="1"/>
</dbReference>
<dbReference type="HOGENOM" id="CLU_060196_0_0_1"/>
<proteinExistence type="inferred from homology"/>
<dbReference type="RefSeq" id="XP_005538937.1">
    <property type="nucleotide sequence ID" value="XM_005538880.1"/>
</dbReference>
<dbReference type="InterPro" id="IPR012255">
    <property type="entry name" value="ETF_b"/>
</dbReference>
<dbReference type="PANTHER" id="PTHR21294:SF8">
    <property type="entry name" value="ELECTRON TRANSFER FLAVOPROTEIN SUBUNIT BETA"/>
    <property type="match status" value="1"/>
</dbReference>
<dbReference type="CDD" id="cd01714">
    <property type="entry name" value="ETF_beta"/>
    <property type="match status" value="1"/>
</dbReference>
<comment type="subcellular location">
    <subcellularLocation>
        <location evidence="1 5">Mitochondrion matrix</location>
    </subcellularLocation>
</comment>
<dbReference type="InterPro" id="IPR000049">
    <property type="entry name" value="ET-Flavoprotein_bsu_CS"/>
</dbReference>
<evidence type="ECO:0000256" key="5">
    <source>
        <dbReference type="PIRNR" id="PIRNR000090"/>
    </source>
</evidence>
<dbReference type="SMART" id="SM00893">
    <property type="entry name" value="ETF"/>
    <property type="match status" value="1"/>
</dbReference>
<evidence type="ECO:0000256" key="4">
    <source>
        <dbReference type="ARBA" id="ARBA00022982"/>
    </source>
</evidence>